<dbReference type="InterPro" id="IPR008250">
    <property type="entry name" value="ATPase_P-typ_transduc_dom_A_sf"/>
</dbReference>
<dbReference type="RefSeq" id="WP_379087591.1">
    <property type="nucleotide sequence ID" value="NZ_JBHTJO010000001.1"/>
</dbReference>
<dbReference type="InterPro" id="IPR059000">
    <property type="entry name" value="ATPase_P-type_domA"/>
</dbReference>
<sequence>MKVDHAEPAAASDAVTRDPVCGMTVDPGQDKPSYRHDGRTFHFCSQRCHDKFAKEPEAYLKAEDPVCGMSVDRASAAHTAKHEGTLFYFCSPSCKERFEAEPEKYLDGAAVPEPMPKGTLYTCPMHPEIVQEGPGSCPICGMALEPMGVPDVDAPNPELQDFTRRLIVATPLSIALLVIEMTHHLFGVDILPMLSARAEQWLQLALATPVVLYSGLPFFERGVASLRSGNLNMFTLIALGTGAAFLYSVAATVLPGLFPPGLRAETGYVPVYYEAAAVIIALVLLGQVLELRAREQTGGAIRALLDLAPKTALKVEKDGSTKTIELSAVKVGDMLRVRPGDKVPIDGVVTEGSSAVDESMLTGEPVPVEKKAGDEVTGGTLNGSGSFDMEVERTGEATTLSQVVTMVANAQRSRADIQRLADKAAAYFVPAVIAIAVVAFIAWIALGPSPALSYAVIASVSVLIIACPCALGLATPISIMVATGRGAQAGVLVREAKALERLATVDTLVIDKTGTLTEGKPALTGIQPAQGFTEEKLLEAAAALEAGSEHPLASAILTAAEKRGVKPAKVTGFEAITGQGVRAKLGGKTLWLGNAALMKSAKVDFSALEKDAEARRGDGETVIYLAEGTKPAGFLALSDPIKETSGEAVANLHKLGIKIVMATGDAEPTARAVAKTLGIDEIRAGMTPGGKQDLVKELRDKGAVVAMAGDGINDAPALAEADVGIAMGTGADIAMESAGLTLLRGDLRGVVAGVKLARATLANIKQNLVFAFGYNALGLPVAAGVLYPAFGMLLSPMIAAAAMSLSSVSVIGNALRLRNLKLR</sequence>
<feature type="domain" description="TRASH" evidence="11">
    <location>
        <begin position="18"/>
        <end position="56"/>
    </location>
</feature>
<dbReference type="InterPro" id="IPR011017">
    <property type="entry name" value="TRASH_dom"/>
</dbReference>
<dbReference type="InterPro" id="IPR045800">
    <property type="entry name" value="HMBD"/>
</dbReference>
<dbReference type="InterPro" id="IPR023299">
    <property type="entry name" value="ATPase_P-typ_cyto_dom_N"/>
</dbReference>
<dbReference type="InterPro" id="IPR036412">
    <property type="entry name" value="HAD-like_sf"/>
</dbReference>
<dbReference type="PANTHER" id="PTHR43520:SF8">
    <property type="entry name" value="P-TYPE CU(+) TRANSPORTER"/>
    <property type="match status" value="1"/>
</dbReference>
<keyword evidence="10" id="KW-1003">Cell membrane</keyword>
<feature type="transmembrane region" description="Helical" evidence="10">
    <location>
        <begin position="768"/>
        <end position="787"/>
    </location>
</feature>
<evidence type="ECO:0000259" key="11">
    <source>
        <dbReference type="SMART" id="SM00746"/>
    </source>
</evidence>
<evidence type="ECO:0000256" key="8">
    <source>
        <dbReference type="ARBA" id="ARBA00022989"/>
    </source>
</evidence>
<dbReference type="SFLD" id="SFLDF00027">
    <property type="entry name" value="p-type_atpase"/>
    <property type="match status" value="1"/>
</dbReference>
<dbReference type="Gene3D" id="2.70.150.10">
    <property type="entry name" value="Calcium-transporting ATPase, cytoplasmic transduction domain A"/>
    <property type="match status" value="1"/>
</dbReference>
<keyword evidence="3 10" id="KW-0812">Transmembrane</keyword>
<dbReference type="InterPro" id="IPR023298">
    <property type="entry name" value="ATPase_P-typ_TM_dom_sf"/>
</dbReference>
<dbReference type="InterPro" id="IPR009078">
    <property type="entry name" value="Ferritin-like_SF"/>
</dbReference>
<keyword evidence="13" id="KW-1185">Reference proteome</keyword>
<dbReference type="Gene3D" id="3.40.50.1000">
    <property type="entry name" value="HAD superfamily/HAD-like"/>
    <property type="match status" value="1"/>
</dbReference>
<comment type="similarity">
    <text evidence="2 10">Belongs to the cation transport ATPase (P-type) (TC 3.A.3) family. Type IB subfamily.</text>
</comment>
<dbReference type="EMBL" id="JBHTJO010000001">
    <property type="protein sequence ID" value="MFD0986797.1"/>
    <property type="molecule type" value="Genomic_DNA"/>
</dbReference>
<proteinExistence type="inferred from homology"/>
<dbReference type="Pfam" id="PF04945">
    <property type="entry name" value="YHS"/>
    <property type="match status" value="2"/>
</dbReference>
<feature type="transmembrane region" description="Helical" evidence="10">
    <location>
        <begin position="166"/>
        <end position="186"/>
    </location>
</feature>
<dbReference type="InterPro" id="IPR023214">
    <property type="entry name" value="HAD_sf"/>
</dbReference>
<dbReference type="Pfam" id="PF00122">
    <property type="entry name" value="E1-E2_ATPase"/>
    <property type="match status" value="1"/>
</dbReference>
<evidence type="ECO:0000256" key="5">
    <source>
        <dbReference type="ARBA" id="ARBA00022741"/>
    </source>
</evidence>
<dbReference type="SFLD" id="SFLDS00003">
    <property type="entry name" value="Haloacid_Dehalogenase"/>
    <property type="match status" value="1"/>
</dbReference>
<dbReference type="NCBIfam" id="TIGR01494">
    <property type="entry name" value="ATPase_P-type"/>
    <property type="match status" value="1"/>
</dbReference>
<evidence type="ECO:0000313" key="13">
    <source>
        <dbReference type="Proteomes" id="UP001597102"/>
    </source>
</evidence>
<accession>A0ABW3J8K5</accession>
<keyword evidence="8 10" id="KW-1133">Transmembrane helix</keyword>
<evidence type="ECO:0000256" key="6">
    <source>
        <dbReference type="ARBA" id="ARBA00022840"/>
    </source>
</evidence>
<feature type="transmembrane region" description="Helical" evidence="10">
    <location>
        <begin position="793"/>
        <end position="815"/>
    </location>
</feature>
<dbReference type="Pfam" id="PF00702">
    <property type="entry name" value="Hydrolase"/>
    <property type="match status" value="1"/>
</dbReference>
<dbReference type="SUPFAM" id="SSF47240">
    <property type="entry name" value="Ferritin-like"/>
    <property type="match status" value="2"/>
</dbReference>
<dbReference type="PRINTS" id="PR00119">
    <property type="entry name" value="CATATPASE"/>
</dbReference>
<dbReference type="PANTHER" id="PTHR43520">
    <property type="entry name" value="ATP7, ISOFORM B"/>
    <property type="match status" value="1"/>
</dbReference>
<evidence type="ECO:0000256" key="4">
    <source>
        <dbReference type="ARBA" id="ARBA00022723"/>
    </source>
</evidence>
<evidence type="ECO:0000256" key="7">
    <source>
        <dbReference type="ARBA" id="ARBA00022967"/>
    </source>
</evidence>
<keyword evidence="5 10" id="KW-0547">Nucleotide-binding</keyword>
<organism evidence="12 13">
    <name type="scientific">Methyloligella solikamskensis</name>
    <dbReference type="NCBI Taxonomy" id="1177756"/>
    <lineage>
        <taxon>Bacteria</taxon>
        <taxon>Pseudomonadati</taxon>
        <taxon>Pseudomonadota</taxon>
        <taxon>Alphaproteobacteria</taxon>
        <taxon>Hyphomicrobiales</taxon>
        <taxon>Hyphomicrobiaceae</taxon>
        <taxon>Methyloligella</taxon>
    </lineage>
</organism>
<keyword evidence="4 10" id="KW-0479">Metal-binding</keyword>
<dbReference type="NCBIfam" id="TIGR01525">
    <property type="entry name" value="ATPase-IB_hvy"/>
    <property type="match status" value="1"/>
</dbReference>
<dbReference type="CDD" id="cd02094">
    <property type="entry name" value="P-type_ATPase_Cu-like"/>
    <property type="match status" value="1"/>
</dbReference>
<evidence type="ECO:0000313" key="12">
    <source>
        <dbReference type="EMBL" id="MFD0986797.1"/>
    </source>
</evidence>
<dbReference type="InterPro" id="IPR012348">
    <property type="entry name" value="RNR-like"/>
</dbReference>
<dbReference type="PROSITE" id="PS00154">
    <property type="entry name" value="ATPASE_E1_E2"/>
    <property type="match status" value="1"/>
</dbReference>
<comment type="subcellular location">
    <subcellularLocation>
        <location evidence="10">Cell membrane</location>
    </subcellularLocation>
    <subcellularLocation>
        <location evidence="1">Endomembrane system</location>
        <topology evidence="1">Multi-pass membrane protein</topology>
    </subcellularLocation>
</comment>
<keyword evidence="9 10" id="KW-0472">Membrane</keyword>
<dbReference type="InterPro" id="IPR018303">
    <property type="entry name" value="ATPase_P-typ_P_site"/>
</dbReference>
<feature type="transmembrane region" description="Helical" evidence="10">
    <location>
        <begin position="201"/>
        <end position="219"/>
    </location>
</feature>
<dbReference type="Pfam" id="PF19335">
    <property type="entry name" value="HMBD"/>
    <property type="match status" value="1"/>
</dbReference>
<dbReference type="SMART" id="SM00746">
    <property type="entry name" value="TRASH"/>
    <property type="match status" value="2"/>
</dbReference>
<dbReference type="Proteomes" id="UP001597102">
    <property type="component" value="Unassembled WGS sequence"/>
</dbReference>
<name>A0ABW3J8K5_9HYPH</name>
<evidence type="ECO:0000256" key="2">
    <source>
        <dbReference type="ARBA" id="ARBA00006024"/>
    </source>
</evidence>
<gene>
    <name evidence="12" type="ORF">ACFQ2F_06760</name>
</gene>
<dbReference type="SUPFAM" id="SSF56784">
    <property type="entry name" value="HAD-like"/>
    <property type="match status" value="1"/>
</dbReference>
<keyword evidence="6 10" id="KW-0067">ATP-binding</keyword>
<dbReference type="InterPro" id="IPR007029">
    <property type="entry name" value="YHS_dom"/>
</dbReference>
<reference evidence="13" key="1">
    <citation type="journal article" date="2019" name="Int. J. Syst. Evol. Microbiol.">
        <title>The Global Catalogue of Microorganisms (GCM) 10K type strain sequencing project: providing services to taxonomists for standard genome sequencing and annotation.</title>
        <authorList>
            <consortium name="The Broad Institute Genomics Platform"/>
            <consortium name="The Broad Institute Genome Sequencing Center for Infectious Disease"/>
            <person name="Wu L."/>
            <person name="Ma J."/>
        </authorList>
    </citation>
    <scope>NUCLEOTIDE SEQUENCE [LARGE SCALE GENOMIC DNA]</scope>
    <source>
        <strain evidence="13">CCUG 61697</strain>
    </source>
</reference>
<feature type="domain" description="TRASH" evidence="11">
    <location>
        <begin position="64"/>
        <end position="102"/>
    </location>
</feature>
<evidence type="ECO:0000256" key="3">
    <source>
        <dbReference type="ARBA" id="ARBA00022692"/>
    </source>
</evidence>
<dbReference type="InterPro" id="IPR044492">
    <property type="entry name" value="P_typ_ATPase_HD_dom"/>
</dbReference>
<dbReference type="SUPFAM" id="SSF81653">
    <property type="entry name" value="Calcium ATPase, transduction domain A"/>
    <property type="match status" value="1"/>
</dbReference>
<dbReference type="Gene3D" id="3.40.1110.10">
    <property type="entry name" value="Calcium-transporting ATPase, cytoplasmic domain N"/>
    <property type="match status" value="1"/>
</dbReference>
<dbReference type="InterPro" id="IPR001757">
    <property type="entry name" value="P_typ_ATPase"/>
</dbReference>
<protein>
    <submittedName>
        <fullName evidence="12">Heavy metal translocating P-type ATPase</fullName>
    </submittedName>
</protein>
<dbReference type="InterPro" id="IPR027256">
    <property type="entry name" value="P-typ_ATPase_IB"/>
</dbReference>
<feature type="transmembrane region" description="Helical" evidence="10">
    <location>
        <begin position="424"/>
        <end position="446"/>
    </location>
</feature>
<feature type="transmembrane region" description="Helical" evidence="10">
    <location>
        <begin position="231"/>
        <end position="258"/>
    </location>
</feature>
<keyword evidence="7" id="KW-1278">Translocase</keyword>
<evidence type="ECO:0000256" key="9">
    <source>
        <dbReference type="ARBA" id="ARBA00023136"/>
    </source>
</evidence>
<dbReference type="PRINTS" id="PR00943">
    <property type="entry name" value="CUATPASE"/>
</dbReference>
<feature type="transmembrane region" description="Helical" evidence="10">
    <location>
        <begin position="452"/>
        <end position="475"/>
    </location>
</feature>
<dbReference type="SFLD" id="SFLDG00002">
    <property type="entry name" value="C1.7:_P-type_atpase_like"/>
    <property type="match status" value="1"/>
</dbReference>
<feature type="transmembrane region" description="Helical" evidence="10">
    <location>
        <begin position="270"/>
        <end position="289"/>
    </location>
</feature>
<dbReference type="NCBIfam" id="TIGR01511">
    <property type="entry name" value="ATPase-IB1_Cu"/>
    <property type="match status" value="1"/>
</dbReference>
<dbReference type="Gene3D" id="1.10.620.20">
    <property type="entry name" value="Ribonucleotide Reductase, subunit A"/>
    <property type="match status" value="2"/>
</dbReference>
<evidence type="ECO:0000256" key="10">
    <source>
        <dbReference type="RuleBase" id="RU362081"/>
    </source>
</evidence>
<evidence type="ECO:0000256" key="1">
    <source>
        <dbReference type="ARBA" id="ARBA00004127"/>
    </source>
</evidence>
<comment type="caution">
    <text evidence="12">The sequence shown here is derived from an EMBL/GenBank/DDBJ whole genome shotgun (WGS) entry which is preliminary data.</text>
</comment>
<dbReference type="SUPFAM" id="SSF81665">
    <property type="entry name" value="Calcium ATPase, transmembrane domain M"/>
    <property type="match status" value="1"/>
</dbReference>